<sequence length="104" mass="11915">MSSFSLRAQRKLQNAPIRDTTDKTLAQLYALGTAENTFRDWVSFGKRLLLLCGGGTLYLLPIIAALDLRTHITRRVSEWDLLSLSTALRRVKNGMWRPMVHRLM</sequence>
<gene>
    <name evidence="3" type="ORF">R3P38DRAFT_2836221</name>
    <name evidence="2" type="ORF">R3P38DRAFT_2941336</name>
</gene>
<dbReference type="EMBL" id="JAWWNJ010000003">
    <property type="protein sequence ID" value="KAK7059429.1"/>
    <property type="molecule type" value="Genomic_DNA"/>
</dbReference>
<organism evidence="2 4">
    <name type="scientific">Favolaschia claudopus</name>
    <dbReference type="NCBI Taxonomy" id="2862362"/>
    <lineage>
        <taxon>Eukaryota</taxon>
        <taxon>Fungi</taxon>
        <taxon>Dikarya</taxon>
        <taxon>Basidiomycota</taxon>
        <taxon>Agaricomycotina</taxon>
        <taxon>Agaricomycetes</taxon>
        <taxon>Agaricomycetidae</taxon>
        <taxon>Agaricales</taxon>
        <taxon>Marasmiineae</taxon>
        <taxon>Mycenaceae</taxon>
        <taxon>Favolaschia</taxon>
    </lineage>
</organism>
<accession>A0AAW0BKH2</accession>
<feature type="transmembrane region" description="Helical" evidence="1">
    <location>
        <begin position="48"/>
        <end position="68"/>
    </location>
</feature>
<keyword evidence="4" id="KW-1185">Reference proteome</keyword>
<feature type="non-terminal residue" evidence="2">
    <location>
        <position position="104"/>
    </location>
</feature>
<reference evidence="2 4" key="1">
    <citation type="journal article" date="2024" name="J Genomics">
        <title>Draft genome sequencing and assembly of Favolaschia claudopus CIRM-BRFM 2984 isolated from oak limbs.</title>
        <authorList>
            <person name="Navarro D."/>
            <person name="Drula E."/>
            <person name="Chaduli D."/>
            <person name="Cazenave R."/>
            <person name="Ahrendt S."/>
            <person name="Wang J."/>
            <person name="Lipzen A."/>
            <person name="Daum C."/>
            <person name="Barry K."/>
            <person name="Grigoriev I.V."/>
            <person name="Favel A."/>
            <person name="Rosso M.N."/>
            <person name="Martin F."/>
        </authorList>
    </citation>
    <scope>NUCLEOTIDE SEQUENCE [LARGE SCALE GENOMIC DNA]</scope>
    <source>
        <strain evidence="2 4">CIRM-BRFM 2984</strain>
    </source>
</reference>
<dbReference type="EMBL" id="JAWWNJ010000030">
    <property type="protein sequence ID" value="KAK7027016.1"/>
    <property type="molecule type" value="Genomic_DNA"/>
</dbReference>
<keyword evidence="1" id="KW-0472">Membrane</keyword>
<evidence type="ECO:0000313" key="4">
    <source>
        <dbReference type="Proteomes" id="UP001362999"/>
    </source>
</evidence>
<dbReference type="AlphaFoldDB" id="A0AAW0BKH2"/>
<comment type="caution">
    <text evidence="2">The sequence shown here is derived from an EMBL/GenBank/DDBJ whole genome shotgun (WGS) entry which is preliminary data.</text>
</comment>
<protein>
    <submittedName>
        <fullName evidence="2">Uncharacterized protein</fullName>
    </submittedName>
</protein>
<name>A0AAW0BKH2_9AGAR</name>
<proteinExistence type="predicted"/>
<evidence type="ECO:0000313" key="2">
    <source>
        <dbReference type="EMBL" id="KAK7027016.1"/>
    </source>
</evidence>
<dbReference type="Proteomes" id="UP001362999">
    <property type="component" value="Unassembled WGS sequence"/>
</dbReference>
<evidence type="ECO:0000313" key="3">
    <source>
        <dbReference type="EMBL" id="KAK7059429.1"/>
    </source>
</evidence>
<keyword evidence="1" id="KW-1133">Transmembrane helix</keyword>
<evidence type="ECO:0000256" key="1">
    <source>
        <dbReference type="SAM" id="Phobius"/>
    </source>
</evidence>
<keyword evidence="1" id="KW-0812">Transmembrane</keyword>